<comment type="subcellular location">
    <subcellularLocation>
        <location evidence="10">Cell membrane</location>
        <topology evidence="10">Multi-pass membrane protein</topology>
    </subcellularLocation>
    <subcellularLocation>
        <location evidence="1 12">Membrane</location>
        <topology evidence="1 12">Multi-pass membrane protein</topology>
    </subcellularLocation>
</comment>
<dbReference type="HAMAP" id="MF_01465">
    <property type="entry name" value="SecY"/>
    <property type="match status" value="1"/>
</dbReference>
<dbReference type="InterPro" id="IPR002208">
    <property type="entry name" value="SecY/SEC61-alpha"/>
</dbReference>
<reference evidence="15" key="1">
    <citation type="journal article" date="2023" name="Arch. Microbiol.">
        <title>Desulfoferula mesophilus gen. nov. sp. nov., a mesophilic sulfate-reducing bacterium isolated from a brackish lake sediment.</title>
        <authorList>
            <person name="Watanabe T."/>
            <person name="Yabe T."/>
            <person name="Tsuji J.M."/>
            <person name="Fukui M."/>
        </authorList>
    </citation>
    <scope>NUCLEOTIDE SEQUENCE [LARGE SCALE GENOMIC DNA]</scope>
    <source>
        <strain evidence="15">12FAK</strain>
    </source>
</reference>
<evidence type="ECO:0000256" key="1">
    <source>
        <dbReference type="ARBA" id="ARBA00004141"/>
    </source>
</evidence>
<keyword evidence="4 10" id="KW-0812">Transmembrane</keyword>
<dbReference type="InterPro" id="IPR026593">
    <property type="entry name" value="SecY"/>
</dbReference>
<evidence type="ECO:0000256" key="5">
    <source>
        <dbReference type="ARBA" id="ARBA00022927"/>
    </source>
</evidence>
<evidence type="ECO:0000256" key="4">
    <source>
        <dbReference type="ARBA" id="ARBA00022692"/>
    </source>
</evidence>
<name>A0AAU9EHI5_9BACT</name>
<feature type="transmembrane region" description="Helical" evidence="10">
    <location>
        <begin position="144"/>
        <end position="164"/>
    </location>
</feature>
<feature type="transmembrane region" description="Helical" evidence="10">
    <location>
        <begin position="355"/>
        <end position="377"/>
    </location>
</feature>
<evidence type="ECO:0000313" key="14">
    <source>
        <dbReference type="EMBL" id="BEQ16523.1"/>
    </source>
</evidence>
<keyword evidence="5 10" id="KW-0653">Protein transport</keyword>
<dbReference type="KEGG" id="dmp:FAK_35890"/>
<evidence type="ECO:0000256" key="12">
    <source>
        <dbReference type="RuleBase" id="RU003484"/>
    </source>
</evidence>
<dbReference type="GO" id="GO:0005886">
    <property type="term" value="C:plasma membrane"/>
    <property type="evidence" value="ECO:0007669"/>
    <property type="project" value="UniProtKB-SubCell"/>
</dbReference>
<feature type="transmembrane region" description="Helical" evidence="10">
    <location>
        <begin position="107"/>
        <end position="124"/>
    </location>
</feature>
<dbReference type="Gene3D" id="1.10.3370.10">
    <property type="entry name" value="SecY subunit domain"/>
    <property type="match status" value="1"/>
</dbReference>
<comment type="caution">
    <text evidence="10">Lacks conserved residue(s) required for the propagation of feature annotation.</text>
</comment>
<feature type="transmembrane region" description="Helical" evidence="10">
    <location>
        <begin position="176"/>
        <end position="193"/>
    </location>
</feature>
<comment type="function">
    <text evidence="10 11">The central subunit of the protein translocation channel SecYEG. Consists of two halves formed by TMs 1-5 and 6-10. These two domains form a lateral gate at the front which open onto the bilayer between TMs 2 and 7, and are clamped together by SecE at the back. The channel is closed by both a pore ring composed of hydrophobic SecY resides and a short helix (helix 2A) on the extracellular side of the membrane which forms a plug. The plug probably moves laterally to allow the channel to open. The ring and the pore may move independently.</text>
</comment>
<organism evidence="14 15">
    <name type="scientific">Desulfoferula mesophila</name>
    <dbReference type="NCBI Taxonomy" id="3058419"/>
    <lineage>
        <taxon>Bacteria</taxon>
        <taxon>Pseudomonadati</taxon>
        <taxon>Thermodesulfobacteriota</taxon>
        <taxon>Desulfarculia</taxon>
        <taxon>Desulfarculales</taxon>
        <taxon>Desulfarculaceae</taxon>
        <taxon>Desulfoferula</taxon>
    </lineage>
</organism>
<comment type="subunit">
    <text evidence="10">Component of the Sec protein translocase complex. Heterotrimer consisting of SecY, SecE and SecG subunits. The heterotrimers can form oligomers, although 1 heterotrimer is thought to be able to translocate proteins. Interacts with the ribosome. Interacts with SecDF, and other proteins may be involved. Interacts with SecA.</text>
</comment>
<dbReference type="NCBIfam" id="TIGR00967">
    <property type="entry name" value="3a0501s007"/>
    <property type="match status" value="1"/>
</dbReference>
<evidence type="ECO:0000256" key="3">
    <source>
        <dbReference type="ARBA" id="ARBA00022448"/>
    </source>
</evidence>
<dbReference type="PRINTS" id="PR00303">
    <property type="entry name" value="SECYTRNLCASE"/>
</dbReference>
<evidence type="ECO:0000256" key="8">
    <source>
        <dbReference type="ARBA" id="ARBA00023136"/>
    </source>
</evidence>
<dbReference type="GO" id="GO:0043952">
    <property type="term" value="P:protein transport by the Sec complex"/>
    <property type="evidence" value="ECO:0007669"/>
    <property type="project" value="UniProtKB-UniRule"/>
</dbReference>
<keyword evidence="8 10" id="KW-0472">Membrane</keyword>
<dbReference type="GO" id="GO:0006605">
    <property type="term" value="P:protein targeting"/>
    <property type="evidence" value="ECO:0007669"/>
    <property type="project" value="UniProtKB-UniRule"/>
</dbReference>
<keyword evidence="7 10" id="KW-0811">Translocation</keyword>
<dbReference type="GO" id="GO:0065002">
    <property type="term" value="P:intracellular protein transmembrane transport"/>
    <property type="evidence" value="ECO:0007669"/>
    <property type="project" value="UniProtKB-UniRule"/>
</dbReference>
<evidence type="ECO:0000256" key="11">
    <source>
        <dbReference type="RuleBase" id="RU000537"/>
    </source>
</evidence>
<keyword evidence="10" id="KW-1003">Cell membrane</keyword>
<dbReference type="AlphaFoldDB" id="A0AAU9EHI5"/>
<evidence type="ECO:0000256" key="6">
    <source>
        <dbReference type="ARBA" id="ARBA00022989"/>
    </source>
</evidence>
<feature type="transmembrane region" description="Helical" evidence="10">
    <location>
        <begin position="205"/>
        <end position="227"/>
    </location>
</feature>
<evidence type="ECO:0000256" key="9">
    <source>
        <dbReference type="ARBA" id="ARBA00039733"/>
    </source>
</evidence>
<keyword evidence="6 10" id="KW-1133">Transmembrane helix</keyword>
<keyword evidence="3 10" id="KW-0813">Transport</keyword>
<dbReference type="Pfam" id="PF00344">
    <property type="entry name" value="SecY"/>
    <property type="match status" value="1"/>
</dbReference>
<comment type="similarity">
    <text evidence="2 10 13">Belongs to the SecY/SEC61-alpha family.</text>
</comment>
<dbReference type="SUPFAM" id="SSF103491">
    <property type="entry name" value="Preprotein translocase SecY subunit"/>
    <property type="match status" value="1"/>
</dbReference>
<feature type="transmembrane region" description="Helical" evidence="10">
    <location>
        <begin position="383"/>
        <end position="404"/>
    </location>
</feature>
<protein>
    <recommendedName>
        <fullName evidence="9 10">Protein translocase subunit SecY</fullName>
    </recommendedName>
</protein>
<dbReference type="EMBL" id="AP028679">
    <property type="protein sequence ID" value="BEQ16523.1"/>
    <property type="molecule type" value="Genomic_DNA"/>
</dbReference>
<accession>A0AAU9EHI5</accession>
<dbReference type="PROSITE" id="PS00755">
    <property type="entry name" value="SECY_1"/>
    <property type="match status" value="1"/>
</dbReference>
<evidence type="ECO:0000313" key="15">
    <source>
        <dbReference type="Proteomes" id="UP001366166"/>
    </source>
</evidence>
<dbReference type="Proteomes" id="UP001366166">
    <property type="component" value="Chromosome"/>
</dbReference>
<dbReference type="PIRSF" id="PIRSF004557">
    <property type="entry name" value="SecY"/>
    <property type="match status" value="1"/>
</dbReference>
<evidence type="ECO:0000256" key="10">
    <source>
        <dbReference type="HAMAP-Rule" id="MF_01465"/>
    </source>
</evidence>
<feature type="transmembrane region" description="Helical" evidence="10">
    <location>
        <begin position="301"/>
        <end position="323"/>
    </location>
</feature>
<gene>
    <name evidence="10 14" type="primary">secY</name>
    <name evidence="14" type="ORF">FAK_35890</name>
</gene>
<evidence type="ECO:0000256" key="2">
    <source>
        <dbReference type="ARBA" id="ARBA00005751"/>
    </source>
</evidence>
<dbReference type="InterPro" id="IPR030659">
    <property type="entry name" value="SecY_CS"/>
</dbReference>
<feature type="transmembrane region" description="Helical" evidence="10">
    <location>
        <begin position="63"/>
        <end position="87"/>
    </location>
</feature>
<dbReference type="PANTHER" id="PTHR10906">
    <property type="entry name" value="SECY/SEC61-ALPHA FAMILY MEMBER"/>
    <property type="match status" value="1"/>
</dbReference>
<dbReference type="FunFam" id="1.10.3370.10:FF:000001">
    <property type="entry name" value="Preprotein translocase subunit SecY"/>
    <property type="match status" value="1"/>
</dbReference>
<evidence type="ECO:0000256" key="7">
    <source>
        <dbReference type="ARBA" id="ARBA00023010"/>
    </source>
</evidence>
<dbReference type="RefSeq" id="WP_338602465.1">
    <property type="nucleotide sequence ID" value="NZ_AP028679.1"/>
</dbReference>
<dbReference type="PROSITE" id="PS00756">
    <property type="entry name" value="SECY_2"/>
    <property type="match status" value="1"/>
</dbReference>
<keyword evidence="15" id="KW-1185">Reference proteome</keyword>
<feature type="transmembrane region" description="Helical" evidence="10">
    <location>
        <begin position="264"/>
        <end position="286"/>
    </location>
</feature>
<sequence length="428" mass="46833">MLRIPELKRRIFFTLIMLAVYRVGCAIPTPGIDADALSAFFARYQGTLLGLFDMFSGGALERMSIFALGIMPYISASIILELLTVVVPYLAQLKKEGQDGRKKITQYARYGTVVLALVQGFGIAVGLESMTSPGGAMVVPDPGWAFRVMTMITLAAGTSFIMWLGEQITERGIGNGISLIIFAGIVARMPSAIHSTFRMMSLGEINIFMLVILVIMMVAVIAAIVFVESGQRRLPVQYAKRVVGRRMYGGQTTHLPLKINTSGVIPPIFASSIIMFPATIAQFIQIDWVKQAASAITPGGVIYSLLFVGLIFFFCYFYTAVTFNPEDVADNMKKYGGFIPGIRPGKRTAEYIDRVLTRITLGGAVYVSAVCVLPTILISQFNVPFYFGGTALLIVVGVAMDTMAQIESHLLQRNYEGFMKKGVVKGRR</sequence>
<dbReference type="InterPro" id="IPR023201">
    <property type="entry name" value="SecY_dom_sf"/>
</dbReference>
<evidence type="ECO:0000256" key="13">
    <source>
        <dbReference type="RuleBase" id="RU004349"/>
    </source>
</evidence>
<proteinExistence type="inferred from homology"/>